<feature type="active site" description="Proton acceptor" evidence="2">
    <location>
        <position position="257"/>
    </location>
</feature>
<dbReference type="Gene3D" id="3.40.1090.10">
    <property type="entry name" value="Cytosolic phospholipase A2 catalytic domain"/>
    <property type="match status" value="1"/>
</dbReference>
<dbReference type="SUPFAM" id="SSF52151">
    <property type="entry name" value="FabD/lysophospholipase-like"/>
    <property type="match status" value="1"/>
</dbReference>
<feature type="domain" description="PNPLA" evidence="3">
    <location>
        <begin position="78"/>
        <end position="273"/>
    </location>
</feature>
<reference evidence="4" key="1">
    <citation type="journal article" date="2014" name="Int. J. Syst. Evol. Microbiol.">
        <title>Complete genome sequence of Corynebacterium casei LMG S-19264T (=DSM 44701T), isolated from a smear-ripened cheese.</title>
        <authorList>
            <consortium name="US DOE Joint Genome Institute (JGI-PGF)"/>
            <person name="Walter F."/>
            <person name="Albersmeier A."/>
            <person name="Kalinowski J."/>
            <person name="Ruckert C."/>
        </authorList>
    </citation>
    <scope>NUCLEOTIDE SEQUENCE</scope>
    <source>
        <strain evidence="4">CGMCC 1.3617</strain>
    </source>
</reference>
<keyword evidence="1 2" id="KW-0443">Lipid metabolism</keyword>
<evidence type="ECO:0000313" key="5">
    <source>
        <dbReference type="Proteomes" id="UP000661507"/>
    </source>
</evidence>
<dbReference type="EMBL" id="BMKW01000019">
    <property type="protein sequence ID" value="GGJ40608.1"/>
    <property type="molecule type" value="Genomic_DNA"/>
</dbReference>
<evidence type="ECO:0000313" key="4">
    <source>
        <dbReference type="EMBL" id="GGJ40608.1"/>
    </source>
</evidence>
<proteinExistence type="predicted"/>
<dbReference type="GO" id="GO:0016042">
    <property type="term" value="P:lipid catabolic process"/>
    <property type="evidence" value="ECO:0007669"/>
    <property type="project" value="UniProtKB-UniRule"/>
</dbReference>
<keyword evidence="4" id="KW-0449">Lipoprotein</keyword>
<evidence type="ECO:0000256" key="2">
    <source>
        <dbReference type="PROSITE-ProRule" id="PRU01161"/>
    </source>
</evidence>
<evidence type="ECO:0000259" key="3">
    <source>
        <dbReference type="PROSITE" id="PS51635"/>
    </source>
</evidence>
<dbReference type="PROSITE" id="PS51635">
    <property type="entry name" value="PNPLA"/>
    <property type="match status" value="1"/>
</dbReference>
<sequence length="388" mass="41577">MLGGAGMVAGCAAPRRGDPVPRDQTRHTSVLGLSNERFSITDLADLPRIIAEFNLSGLRTRQRLRLKPQELLPPSSVIAFSGGAENGAFGAGLACGWSAHGTRPEFSVVTGVSTGALIAPLVFDGRRRDPQLSAIFNGIRAEDILTERSMLAALTEDALADSAPLARTISQHLDEGLLAEIAEGYLNGRQLVVATTDLDAPRPVAWNLGAIAASGHPRSLDLTRRVILASTAVPGLFPPVLIDVTVDGQPHQEMHVDGGAYAQAFLYPSAIGSVRAERIRQGLSPAQISAYVVRNGRSSIAGHTVPRRAFDIAMRGISTLLNAAGGNDIYRIYQAAQRDGIAFHLADIGEDFTEPEVEPFRPAYMRSLFAYGYAKARDGYPWQHRPAI</sequence>
<keyword evidence="2" id="KW-0442">Lipid degradation</keyword>
<dbReference type="GO" id="GO:0016787">
    <property type="term" value="F:hydrolase activity"/>
    <property type="evidence" value="ECO:0007669"/>
    <property type="project" value="UniProtKB-UniRule"/>
</dbReference>
<gene>
    <name evidence="4" type="ORF">GCM10011320_55380</name>
</gene>
<comment type="caution">
    <text evidence="4">The sequence shown here is derived from an EMBL/GenBank/DDBJ whole genome shotgun (WGS) entry which is preliminary data.</text>
</comment>
<protein>
    <submittedName>
        <fullName evidence="4">Lipoprotein</fullName>
    </submittedName>
</protein>
<dbReference type="Proteomes" id="UP000661507">
    <property type="component" value="Unassembled WGS sequence"/>
</dbReference>
<evidence type="ECO:0000256" key="1">
    <source>
        <dbReference type="ARBA" id="ARBA00023098"/>
    </source>
</evidence>
<accession>A0A917L350</accession>
<feature type="active site" description="Nucleophile" evidence="2">
    <location>
        <position position="113"/>
    </location>
</feature>
<dbReference type="InterPro" id="IPR016035">
    <property type="entry name" value="Acyl_Trfase/lysoPLipase"/>
</dbReference>
<reference evidence="4" key="2">
    <citation type="submission" date="2020-09" db="EMBL/GenBank/DDBJ databases">
        <authorList>
            <person name="Sun Q."/>
            <person name="Zhou Y."/>
        </authorList>
    </citation>
    <scope>NUCLEOTIDE SEQUENCE</scope>
    <source>
        <strain evidence="4">CGMCC 1.3617</strain>
    </source>
</reference>
<name>A0A917L350_9PROT</name>
<feature type="short sequence motif" description="GXSXG" evidence="2">
    <location>
        <begin position="111"/>
        <end position="115"/>
    </location>
</feature>
<comment type="caution">
    <text evidence="2">Lacks conserved residue(s) required for the propagation of feature annotation.</text>
</comment>
<organism evidence="4 5">
    <name type="scientific">Neoroseomonas lacus</name>
    <dbReference type="NCBI Taxonomy" id="287609"/>
    <lineage>
        <taxon>Bacteria</taxon>
        <taxon>Pseudomonadati</taxon>
        <taxon>Pseudomonadota</taxon>
        <taxon>Alphaproteobacteria</taxon>
        <taxon>Acetobacterales</taxon>
        <taxon>Acetobacteraceae</taxon>
        <taxon>Neoroseomonas</taxon>
    </lineage>
</organism>
<keyword evidence="2" id="KW-0378">Hydrolase</keyword>
<feature type="short sequence motif" description="DGA/G" evidence="2">
    <location>
        <begin position="257"/>
        <end position="259"/>
    </location>
</feature>
<dbReference type="InterPro" id="IPR002641">
    <property type="entry name" value="PNPLA_dom"/>
</dbReference>
<dbReference type="Pfam" id="PF01734">
    <property type="entry name" value="Patatin"/>
    <property type="match status" value="1"/>
</dbReference>
<dbReference type="AlphaFoldDB" id="A0A917L350"/>
<keyword evidence="5" id="KW-1185">Reference proteome</keyword>